<feature type="region of interest" description="Disordered" evidence="1">
    <location>
        <begin position="68"/>
        <end position="89"/>
    </location>
</feature>
<dbReference type="InterPro" id="IPR024079">
    <property type="entry name" value="MetalloPept_cat_dom_sf"/>
</dbReference>
<dbReference type="EMBL" id="JBHDLJ010000020">
    <property type="protein sequence ID" value="MFB0836253.1"/>
    <property type="molecule type" value="Genomic_DNA"/>
</dbReference>
<dbReference type="RefSeq" id="WP_373973429.1">
    <property type="nucleotide sequence ID" value="NZ_JBHDLJ010000020.1"/>
</dbReference>
<feature type="compositionally biased region" description="Basic and acidic residues" evidence="1">
    <location>
        <begin position="72"/>
        <end position="89"/>
    </location>
</feature>
<dbReference type="Proteomes" id="UP001575652">
    <property type="component" value="Unassembled WGS sequence"/>
</dbReference>
<organism evidence="2 3">
    <name type="scientific">Arthrobacter halodurans</name>
    <dbReference type="NCBI Taxonomy" id="516699"/>
    <lineage>
        <taxon>Bacteria</taxon>
        <taxon>Bacillati</taxon>
        <taxon>Actinomycetota</taxon>
        <taxon>Actinomycetes</taxon>
        <taxon>Micrococcales</taxon>
        <taxon>Micrococcaceae</taxon>
        <taxon>Arthrobacter</taxon>
    </lineage>
</organism>
<reference evidence="2 3" key="1">
    <citation type="submission" date="2024-09" db="EMBL/GenBank/DDBJ databases">
        <authorList>
            <person name="Salinas-Garcia M.A."/>
            <person name="Prieme A."/>
        </authorList>
    </citation>
    <scope>NUCLEOTIDE SEQUENCE [LARGE SCALE GENOMIC DNA]</scope>
    <source>
        <strain evidence="2 3">DSM 21081</strain>
    </source>
</reference>
<accession>A0ABV4URF7</accession>
<evidence type="ECO:0000313" key="2">
    <source>
        <dbReference type="EMBL" id="MFB0836253.1"/>
    </source>
</evidence>
<proteinExistence type="predicted"/>
<protein>
    <submittedName>
        <fullName evidence="2">Zinc metallopeptidase</fullName>
    </submittedName>
</protein>
<dbReference type="SUPFAM" id="SSF55486">
    <property type="entry name" value="Metalloproteases ('zincins'), catalytic domain"/>
    <property type="match status" value="1"/>
</dbReference>
<gene>
    <name evidence="2" type="ORF">ACETWP_16810</name>
</gene>
<name>A0ABV4URF7_9MICC</name>
<dbReference type="Gene3D" id="3.40.390.10">
    <property type="entry name" value="Collagenase (Catalytic Domain)"/>
    <property type="match status" value="1"/>
</dbReference>
<comment type="caution">
    <text evidence="2">The sequence shown here is derived from an EMBL/GenBank/DDBJ whole genome shotgun (WGS) entry which is preliminary data.</text>
</comment>
<evidence type="ECO:0000256" key="1">
    <source>
        <dbReference type="SAM" id="MobiDB-lite"/>
    </source>
</evidence>
<keyword evidence="3" id="KW-1185">Reference proteome</keyword>
<sequence>MQDPLKLHCRRPPSPSYLSPRRLEPVLNSTKAVSLVAITLILATSACDAAPASTGSDAVAHPTQCALLRGGGQHDVDPEDTPEKPWPHRRDGAEVIVGFETGGLSGRYEKLVREAASIWSVSPCIQAIAVEECKAGGNCVFVEERFSARDRGTDGEFRGRGAGPFRTGGTITLYTGLLDRSSDNGALATVVHEMGHALGLVHRGNRETVMNAETDDKTNAVPDAVDFTNLVVIYGAPAAAPSG</sequence>
<evidence type="ECO:0000313" key="3">
    <source>
        <dbReference type="Proteomes" id="UP001575652"/>
    </source>
</evidence>